<name>A0A162JGL7_9HYPO</name>
<evidence type="ECO:0008006" key="5">
    <source>
        <dbReference type="Google" id="ProtNLM"/>
    </source>
</evidence>
<reference evidence="3 4" key="1">
    <citation type="journal article" date="2016" name="Genome Biol. Evol.">
        <title>Divergent and convergent evolution of fungal pathogenicity.</title>
        <authorList>
            <person name="Shang Y."/>
            <person name="Xiao G."/>
            <person name="Zheng P."/>
            <person name="Cen K."/>
            <person name="Zhan S."/>
            <person name="Wang C."/>
        </authorList>
    </citation>
    <scope>NUCLEOTIDE SEQUENCE [LARGE SCALE GENOMIC DNA]</scope>
    <source>
        <strain evidence="3 4">RCEF 264</strain>
    </source>
</reference>
<dbReference type="AlphaFoldDB" id="A0A162JGL7"/>
<comment type="caution">
    <text evidence="3">The sequence shown here is derived from an EMBL/GenBank/DDBJ whole genome shotgun (WGS) entry which is preliminary data.</text>
</comment>
<accession>A0A162JGL7</accession>
<keyword evidence="4" id="KW-1185">Reference proteome</keyword>
<organism evidence="3 4">
    <name type="scientific">Niveomyces insectorum RCEF 264</name>
    <dbReference type="NCBI Taxonomy" id="1081102"/>
    <lineage>
        <taxon>Eukaryota</taxon>
        <taxon>Fungi</taxon>
        <taxon>Dikarya</taxon>
        <taxon>Ascomycota</taxon>
        <taxon>Pezizomycotina</taxon>
        <taxon>Sordariomycetes</taxon>
        <taxon>Hypocreomycetidae</taxon>
        <taxon>Hypocreales</taxon>
        <taxon>Cordycipitaceae</taxon>
        <taxon>Niveomyces</taxon>
    </lineage>
</organism>
<feature type="transmembrane region" description="Helical" evidence="2">
    <location>
        <begin position="64"/>
        <end position="86"/>
    </location>
</feature>
<evidence type="ECO:0000313" key="4">
    <source>
        <dbReference type="Proteomes" id="UP000076874"/>
    </source>
</evidence>
<keyword evidence="2" id="KW-0472">Membrane</keyword>
<dbReference type="InterPro" id="IPR010775">
    <property type="entry name" value="DUF1365"/>
</dbReference>
<protein>
    <recommendedName>
        <fullName evidence="5">Cyclopropane-fatty-acyl-phospholipid synthase</fullName>
    </recommendedName>
</protein>
<keyword evidence="2" id="KW-0812">Transmembrane</keyword>
<dbReference type="PANTHER" id="PTHR33973">
    <property type="entry name" value="OS07G0153300 PROTEIN"/>
    <property type="match status" value="1"/>
</dbReference>
<evidence type="ECO:0000256" key="1">
    <source>
        <dbReference type="SAM" id="MobiDB-lite"/>
    </source>
</evidence>
<dbReference type="EMBL" id="AZHD01000001">
    <property type="protein sequence ID" value="OAA68672.1"/>
    <property type="molecule type" value="Genomic_DNA"/>
</dbReference>
<dbReference type="PANTHER" id="PTHR33973:SF4">
    <property type="entry name" value="OS07G0153300 PROTEIN"/>
    <property type="match status" value="1"/>
</dbReference>
<sequence length="703" mass="75933">MLELDLRSVGHWLSIASVLLGIVYYSTLGGFLDGLFLVGVLLFQNQGRSWACLAHQDSAVVNDGWLGSMTVLALISLAVGAGSVVYGGGRSWTTSAPAPAWSSPAPYTGPGRALLFPCTTTHARIFPKSHSFSYSYLVAGLPVAWCGNAGGMVSAGRQSAKGWFHVDPDDYLERGNGHLGLRGKLDAYLSSQDVDPSTYPHAYLVTAARFLGYHFNPVSFWYLYDADKTLAAMILEVNNTFGERRMYFLTPEPSEPQQQQQQQQQGDDVDASSDTGLGATPLLFTQTWLKDFHVSPFNSRKGSYALRASDPLAPHMQGAGPIQATIILRSSHGHGKIVARLFSSSVGTGGLDETAGTVAPAAAVTAWDPAAMTARQKLSFLAAWWWVGLVTFPRIVRQAGLLFFRRRLHVWFRPEPLETNISRLADATERRLEGMFRQYLRHLVEERAHATKVPVPSVSVQYIPSGVPDAAPARFLSPSAGAAAAAAAAAVTRVPGATKTAGSAPEDVEFRVLTPVFYTRFVHYAHDVEAFFCELRESNTIAISRPDLFMQLVVTKAPRPPLQIANPVDFVVFKAIQTLRQRPPRLVQPVTWPRNVYAPAPPPPSSSSSSAAASISTSTSTVTTSGDLRGFRLSAMDGFVLAHQEGSAASRRSYGAAVLTLFLAERTAGGVISLFQAACYVLRMGVAWCVAHGVQHILARGAV</sequence>
<feature type="region of interest" description="Disordered" evidence="1">
    <location>
        <begin position="252"/>
        <end position="272"/>
    </location>
</feature>
<keyword evidence="2" id="KW-1133">Transmembrane helix</keyword>
<gene>
    <name evidence="3" type="ORF">SPI_00867</name>
</gene>
<feature type="transmembrane region" description="Helical" evidence="2">
    <location>
        <begin position="12"/>
        <end position="43"/>
    </location>
</feature>
<evidence type="ECO:0000313" key="3">
    <source>
        <dbReference type="EMBL" id="OAA68672.1"/>
    </source>
</evidence>
<dbReference type="Proteomes" id="UP000076874">
    <property type="component" value="Unassembled WGS sequence"/>
</dbReference>
<dbReference type="Pfam" id="PF07103">
    <property type="entry name" value="DUF1365"/>
    <property type="match status" value="1"/>
</dbReference>
<evidence type="ECO:0000256" key="2">
    <source>
        <dbReference type="SAM" id="Phobius"/>
    </source>
</evidence>
<proteinExistence type="predicted"/>
<dbReference type="OrthoDB" id="3340520at2759"/>